<protein>
    <submittedName>
        <fullName evidence="1">Uncharacterized protein</fullName>
    </submittedName>
</protein>
<geneLocation type="plasmid" evidence="1">
    <name>unnamed1</name>
</geneLocation>
<dbReference type="AlphaFoldDB" id="A0A2L1U7A5"/>
<name>A0A2L1U7A5_9BACL</name>
<evidence type="ECO:0000313" key="2">
    <source>
        <dbReference type="Proteomes" id="UP000239833"/>
    </source>
</evidence>
<gene>
    <name evidence="1" type="ORF">ERICIII_04815</name>
</gene>
<dbReference type="EMBL" id="CP019656">
    <property type="protein sequence ID" value="AVF28819.1"/>
    <property type="molecule type" value="Genomic_DNA"/>
</dbReference>
<proteinExistence type="predicted"/>
<sequence>MRLPSQTFLDLSPKGIILLTDDEAQIYSRLVKRDTIAALDIPTIRKLQQEELICAKEISEMLHIPLCIYRVSDSRVVIDNFVQKLK</sequence>
<reference evidence="2" key="1">
    <citation type="submission" date="2017-02" db="EMBL/GenBank/DDBJ databases">
        <title>Delineation of Paenibacillus larvae strains originating from foulbrood outbreaks.</title>
        <authorList>
            <person name="Beims H."/>
            <person name="Bunk B."/>
            <person name="Sproeer C."/>
            <person name="Mohr K.I."/>
            <person name="Pradella S."/>
            <person name="Guenther G."/>
            <person name="Rohde M."/>
            <person name="von der Ohe W."/>
            <person name="Steinert M."/>
        </authorList>
    </citation>
    <scope>NUCLEOTIDE SEQUENCE [LARGE SCALE GENOMIC DNA]</scope>
    <source>
        <strain evidence="2">Eric_III</strain>
        <plasmid evidence="2">Plasmid unnamed1</plasmid>
    </source>
</reference>
<dbReference type="Proteomes" id="UP000239833">
    <property type="component" value="Plasmid unnamed1"/>
</dbReference>
<organism evidence="1 2">
    <name type="scientific">Paenibacillus larvae subsp. larvae</name>
    <dbReference type="NCBI Taxonomy" id="147375"/>
    <lineage>
        <taxon>Bacteria</taxon>
        <taxon>Bacillati</taxon>
        <taxon>Bacillota</taxon>
        <taxon>Bacilli</taxon>
        <taxon>Bacillales</taxon>
        <taxon>Paenibacillaceae</taxon>
        <taxon>Paenibacillus</taxon>
    </lineage>
</organism>
<dbReference type="InterPro" id="IPR027417">
    <property type="entry name" value="P-loop_NTPase"/>
</dbReference>
<evidence type="ECO:0000313" key="1">
    <source>
        <dbReference type="EMBL" id="AVF28819.1"/>
    </source>
</evidence>
<dbReference type="Gene3D" id="3.40.50.300">
    <property type="entry name" value="P-loop containing nucleotide triphosphate hydrolases"/>
    <property type="match status" value="1"/>
</dbReference>
<keyword evidence="1" id="KW-0614">Plasmid</keyword>
<accession>A0A2L1U7A5</accession>